<organism evidence="2 3">
    <name type="scientific">Schaedlerella arabinosiphila</name>
    <dbReference type="NCBI Taxonomy" id="2044587"/>
    <lineage>
        <taxon>Bacteria</taxon>
        <taxon>Bacillati</taxon>
        <taxon>Bacillota</taxon>
        <taxon>Clostridia</taxon>
        <taxon>Lachnospirales</taxon>
        <taxon>Lachnospiraceae</taxon>
        <taxon>Schaedlerella</taxon>
    </lineage>
</organism>
<dbReference type="Proteomes" id="UP000274920">
    <property type="component" value="Unassembled WGS sequence"/>
</dbReference>
<evidence type="ECO:0000313" key="2">
    <source>
        <dbReference type="EMBL" id="RRK32475.1"/>
    </source>
</evidence>
<keyword evidence="3" id="KW-1185">Reference proteome</keyword>
<evidence type="ECO:0000259" key="1">
    <source>
        <dbReference type="Pfam" id="PF04230"/>
    </source>
</evidence>
<keyword evidence="2" id="KW-0808">Transferase</keyword>
<proteinExistence type="predicted"/>
<dbReference type="Pfam" id="PF04230">
    <property type="entry name" value="PS_pyruv_trans"/>
    <property type="match status" value="1"/>
</dbReference>
<feature type="domain" description="Polysaccharide pyruvyl transferase" evidence="1">
    <location>
        <begin position="55"/>
        <end position="305"/>
    </location>
</feature>
<evidence type="ECO:0000313" key="3">
    <source>
        <dbReference type="Proteomes" id="UP000274920"/>
    </source>
</evidence>
<name>A0A426DI90_9FIRM</name>
<dbReference type="GO" id="GO:0016740">
    <property type="term" value="F:transferase activity"/>
    <property type="evidence" value="ECO:0007669"/>
    <property type="project" value="UniProtKB-KW"/>
</dbReference>
<dbReference type="AlphaFoldDB" id="A0A426DI90"/>
<dbReference type="PANTHER" id="PTHR36836">
    <property type="entry name" value="COLANIC ACID BIOSYNTHESIS PROTEIN WCAK"/>
    <property type="match status" value="1"/>
</dbReference>
<reference evidence="2" key="1">
    <citation type="submission" date="2018-10" db="EMBL/GenBank/DDBJ databases">
        <title>Schaedlerella arabinophila gen. nov. sp. nov., isolated from the mouse intestinal tract and comparative analysis with the genome of the closely related altered Schaedler flora strain ASF502.</title>
        <authorList>
            <person name="Miyake S."/>
            <person name="Soh M."/>
            <person name="Seedorf H."/>
        </authorList>
    </citation>
    <scope>NUCLEOTIDE SEQUENCE [LARGE SCALE GENOMIC DNA]</scope>
    <source>
        <strain evidence="2">DSM 106076</strain>
    </source>
</reference>
<dbReference type="PANTHER" id="PTHR36836:SF1">
    <property type="entry name" value="COLANIC ACID BIOSYNTHESIS PROTEIN WCAK"/>
    <property type="match status" value="1"/>
</dbReference>
<gene>
    <name evidence="2" type="ORF">EBB54_14730</name>
</gene>
<dbReference type="InterPro" id="IPR007345">
    <property type="entry name" value="Polysacch_pyruvyl_Trfase"/>
</dbReference>
<accession>A0A426DI90</accession>
<sequence>MKMNKNIMHIASFSGNIGDIINHHGFYKSFNIDEKCVEKIEIRRFYRNCVGSDKLAFNEALIEKINSKKLLILGGGGFFDVYWNESSTGTTLDMSRTFLDKIRVPVLVNAMGVHFIHKRSEAQYKFFHFLNDIRRRENWFVSIRNDGSYKRIRNIYGEDILEHIYVVPDNGFRFAVDTEPEYKKSYKKRIGLSVTNELLDPIYTGSENIDKFNDRMAKIISEYLEKAELCFFLHTPQDLLTLYEIVSRMGAEKMRKDVTIAPYSFYDNGKRILKYYKGCDAVVGMRFHSNVMAIANRIPIIGLAMHEQIEDLYREINYCKQCVKVGNPEYINILRDKIEQTLYCNNIVNEEEELMRSIEKKHNDYVYIAKKFLSCNGVIL</sequence>
<protein>
    <submittedName>
        <fullName evidence="2">Polysaccharide pyruvyl transferase family protein</fullName>
    </submittedName>
</protein>
<comment type="caution">
    <text evidence="2">The sequence shown here is derived from an EMBL/GenBank/DDBJ whole genome shotgun (WGS) entry which is preliminary data.</text>
</comment>
<dbReference type="EMBL" id="RHJS01000002">
    <property type="protein sequence ID" value="RRK32475.1"/>
    <property type="molecule type" value="Genomic_DNA"/>
</dbReference>